<name>A0A917Q9Z6_9HYPH</name>
<dbReference type="PIRSF" id="PIRSF015578">
    <property type="entry name" value="Myoinos-ppht_syn"/>
    <property type="match status" value="1"/>
</dbReference>
<reference evidence="4 5" key="1">
    <citation type="journal article" date="2014" name="Int. J. Syst. Evol. Microbiol.">
        <title>Complete genome sequence of Corynebacterium casei LMG S-19264T (=DSM 44701T), isolated from a smear-ripened cheese.</title>
        <authorList>
            <consortium name="US DOE Joint Genome Institute (JGI-PGF)"/>
            <person name="Walter F."/>
            <person name="Albersmeier A."/>
            <person name="Kalinowski J."/>
            <person name="Ruckert C."/>
        </authorList>
    </citation>
    <scope>NUCLEOTIDE SEQUENCE [LARGE SCALE GENOMIC DNA]</scope>
    <source>
        <strain evidence="4 5">CGMCC 1.9161</strain>
    </source>
</reference>
<dbReference type="PANTHER" id="PTHR43125:SF1">
    <property type="entry name" value="INOSITOL-3-PHOSPHATE SYNTHASE"/>
    <property type="match status" value="1"/>
</dbReference>
<dbReference type="PANTHER" id="PTHR43125">
    <property type="entry name" value="INOSITOL-3-PHOSPHATE SYNTHASE"/>
    <property type="match status" value="1"/>
</dbReference>
<dbReference type="Gene3D" id="3.30.360.10">
    <property type="entry name" value="Dihydrodipicolinate Reductase, domain 2"/>
    <property type="match status" value="1"/>
</dbReference>
<evidence type="ECO:0000256" key="2">
    <source>
        <dbReference type="SAM" id="MobiDB-lite"/>
    </source>
</evidence>
<dbReference type="Pfam" id="PF01658">
    <property type="entry name" value="Inos-1-P_synth"/>
    <property type="match status" value="1"/>
</dbReference>
<keyword evidence="5" id="KW-1185">Reference proteome</keyword>
<proteinExistence type="inferred from homology"/>
<accession>A0A917Q9Z6</accession>
<evidence type="ECO:0000256" key="1">
    <source>
        <dbReference type="ARBA" id="ARBA00010813"/>
    </source>
</evidence>
<dbReference type="GO" id="GO:0006021">
    <property type="term" value="P:inositol biosynthetic process"/>
    <property type="evidence" value="ECO:0007669"/>
    <property type="project" value="InterPro"/>
</dbReference>
<comment type="caution">
    <text evidence="4">The sequence shown here is derived from an EMBL/GenBank/DDBJ whole genome shotgun (WGS) entry which is preliminary data.</text>
</comment>
<evidence type="ECO:0000313" key="4">
    <source>
        <dbReference type="EMBL" id="GGK38110.1"/>
    </source>
</evidence>
<sequence>MAAGTVRVGLVGVGNCASAFLQGLTFYESAAANEPIPGLMHADLGGYRVRDIVLSCAFDVTDGKVGLDVADAIHAAPNDTLRFAPVEKTGVTVTRGPTLDGLGRYLRARVSESQAAPADVTETLKRSETEVLVSYLPVGSQKAAEFYAERAMEAGCAFVNCMPVFLASNPDWRRRFADAGVPIIGDDIKSQVGATITHRVLTNLFRERGVRLDRTYQLNVGGNSDFENMLERERLESKKISKTQAVDSQLGTPMNPDDIHIGPSDHVPWLGDRKVAHIRMEGTAFGNAPISLEMRLEVWDSPNSAGIVIDAVRCAKLALDRGLSGAVTGPSSYFMKSPPRQFTDAEAHDRTERFITGDENDAAGPTLPGGTLQ</sequence>
<dbReference type="SUPFAM" id="SSF55347">
    <property type="entry name" value="Glyceraldehyde-3-phosphate dehydrogenase-like, C-terminal domain"/>
    <property type="match status" value="1"/>
</dbReference>
<dbReference type="GO" id="GO:0004512">
    <property type="term" value="F:inositol-3-phosphate synthase activity"/>
    <property type="evidence" value="ECO:0007669"/>
    <property type="project" value="InterPro"/>
</dbReference>
<dbReference type="InterPro" id="IPR002587">
    <property type="entry name" value="Myo-inos-1-P_Synthase"/>
</dbReference>
<dbReference type="AlphaFoldDB" id="A0A917Q9Z6"/>
<dbReference type="InterPro" id="IPR013021">
    <property type="entry name" value="Myo-inos-1-P_Synthase_GAPDH"/>
</dbReference>
<evidence type="ECO:0000259" key="3">
    <source>
        <dbReference type="Pfam" id="PF01658"/>
    </source>
</evidence>
<organism evidence="4 5">
    <name type="scientific">Salinarimonas ramus</name>
    <dbReference type="NCBI Taxonomy" id="690164"/>
    <lineage>
        <taxon>Bacteria</taxon>
        <taxon>Pseudomonadati</taxon>
        <taxon>Pseudomonadota</taxon>
        <taxon>Alphaproteobacteria</taxon>
        <taxon>Hyphomicrobiales</taxon>
        <taxon>Salinarimonadaceae</taxon>
        <taxon>Salinarimonas</taxon>
    </lineage>
</organism>
<dbReference type="GO" id="GO:0008654">
    <property type="term" value="P:phospholipid biosynthetic process"/>
    <property type="evidence" value="ECO:0007669"/>
    <property type="project" value="InterPro"/>
</dbReference>
<dbReference type="Gene3D" id="3.40.50.720">
    <property type="entry name" value="NAD(P)-binding Rossmann-like Domain"/>
    <property type="match status" value="1"/>
</dbReference>
<dbReference type="Proteomes" id="UP000600449">
    <property type="component" value="Unassembled WGS sequence"/>
</dbReference>
<evidence type="ECO:0000313" key="5">
    <source>
        <dbReference type="Proteomes" id="UP000600449"/>
    </source>
</evidence>
<dbReference type="InterPro" id="IPR052199">
    <property type="entry name" value="MIPS"/>
</dbReference>
<dbReference type="EMBL" id="BMMF01000007">
    <property type="protein sequence ID" value="GGK38110.1"/>
    <property type="molecule type" value="Genomic_DNA"/>
</dbReference>
<protein>
    <submittedName>
        <fullName evidence="4">Myo-inositol-1-phosphate synthase</fullName>
    </submittedName>
</protein>
<feature type="region of interest" description="Disordered" evidence="2">
    <location>
        <begin position="237"/>
        <end position="260"/>
    </location>
</feature>
<dbReference type="InterPro" id="IPR036291">
    <property type="entry name" value="NAD(P)-bd_dom_sf"/>
</dbReference>
<gene>
    <name evidence="4" type="ORF">GCM10011322_26470</name>
</gene>
<dbReference type="RefSeq" id="WP_188913711.1">
    <property type="nucleotide sequence ID" value="NZ_BMMF01000007.1"/>
</dbReference>
<feature type="compositionally biased region" description="Polar residues" evidence="2">
    <location>
        <begin position="242"/>
        <end position="252"/>
    </location>
</feature>
<feature type="domain" description="Myo-inositol-1-phosphate synthase GAPDH-like" evidence="3">
    <location>
        <begin position="193"/>
        <end position="301"/>
    </location>
</feature>
<comment type="similarity">
    <text evidence="1">Belongs to the myo-inositol 1-phosphate synthase family.</text>
</comment>
<dbReference type="SUPFAM" id="SSF51735">
    <property type="entry name" value="NAD(P)-binding Rossmann-fold domains"/>
    <property type="match status" value="1"/>
</dbReference>